<dbReference type="PROSITE" id="PS51257">
    <property type="entry name" value="PROKAR_LIPOPROTEIN"/>
    <property type="match status" value="1"/>
</dbReference>
<keyword evidence="1" id="KW-0732">Signal</keyword>
<dbReference type="EMBL" id="CP113088">
    <property type="protein sequence ID" value="WAC02840.1"/>
    <property type="molecule type" value="Genomic_DNA"/>
</dbReference>
<proteinExistence type="predicted"/>
<accession>A0A9E8SHM0</accession>
<dbReference type="Proteomes" id="UP001164705">
    <property type="component" value="Chromosome"/>
</dbReference>
<gene>
    <name evidence="2" type="ORF">N7U66_04180</name>
</gene>
<protein>
    <submittedName>
        <fullName evidence="2">Uncharacterized protein</fullName>
    </submittedName>
</protein>
<evidence type="ECO:0000313" key="3">
    <source>
        <dbReference type="Proteomes" id="UP001164705"/>
    </source>
</evidence>
<dbReference type="RefSeq" id="WP_267677440.1">
    <property type="nucleotide sequence ID" value="NZ_CP113088.1"/>
</dbReference>
<sequence length="67" mass="7416">MKKTNVLFNFLIVTLLFFAFSSCSNEPIQDANEEITVAEQSSRLENDGPIDEGSVVLEVITRGVIIL</sequence>
<evidence type="ECO:0000256" key="1">
    <source>
        <dbReference type="SAM" id="SignalP"/>
    </source>
</evidence>
<reference evidence="2" key="1">
    <citation type="submission" date="2022-11" db="EMBL/GenBank/DDBJ databases">
        <title>Lacinutrix neustonica HL-RS19T sp. nov., isolated from the surface microlayer sample of brackish Lake Shihwa.</title>
        <authorList>
            <person name="Choi J.Y."/>
            <person name="Hwang C.Y."/>
        </authorList>
    </citation>
    <scope>NUCLEOTIDE SEQUENCE</scope>
    <source>
        <strain evidence="2">HL-RS19</strain>
    </source>
</reference>
<feature type="signal peptide" evidence="1">
    <location>
        <begin position="1"/>
        <end position="24"/>
    </location>
</feature>
<dbReference type="KEGG" id="lnu:N7U66_04180"/>
<organism evidence="2 3">
    <name type="scientific">Lacinutrix neustonica</name>
    <dbReference type="NCBI Taxonomy" id="2980107"/>
    <lineage>
        <taxon>Bacteria</taxon>
        <taxon>Pseudomonadati</taxon>
        <taxon>Bacteroidota</taxon>
        <taxon>Flavobacteriia</taxon>
        <taxon>Flavobacteriales</taxon>
        <taxon>Flavobacteriaceae</taxon>
        <taxon>Lacinutrix</taxon>
    </lineage>
</organism>
<evidence type="ECO:0000313" key="2">
    <source>
        <dbReference type="EMBL" id="WAC02840.1"/>
    </source>
</evidence>
<name>A0A9E8SHM0_9FLAO</name>
<feature type="chain" id="PRO_5038761521" evidence="1">
    <location>
        <begin position="25"/>
        <end position="67"/>
    </location>
</feature>
<dbReference type="AlphaFoldDB" id="A0A9E8SHM0"/>
<keyword evidence="3" id="KW-1185">Reference proteome</keyword>